<feature type="region of interest" description="Disordered" evidence="1">
    <location>
        <begin position="1"/>
        <end position="60"/>
    </location>
</feature>
<feature type="compositionally biased region" description="Polar residues" evidence="1">
    <location>
        <begin position="513"/>
        <end position="525"/>
    </location>
</feature>
<organism evidence="3 4">
    <name type="scientific">Cyphellophora europaea (strain CBS 101466)</name>
    <name type="common">Phialophora europaea</name>
    <dbReference type="NCBI Taxonomy" id="1220924"/>
    <lineage>
        <taxon>Eukaryota</taxon>
        <taxon>Fungi</taxon>
        <taxon>Dikarya</taxon>
        <taxon>Ascomycota</taxon>
        <taxon>Pezizomycotina</taxon>
        <taxon>Eurotiomycetes</taxon>
        <taxon>Chaetothyriomycetidae</taxon>
        <taxon>Chaetothyriales</taxon>
        <taxon>Cyphellophoraceae</taxon>
        <taxon>Cyphellophora</taxon>
    </lineage>
</organism>
<dbReference type="Gene3D" id="3.30.200.20">
    <property type="entry name" value="Phosphorylase Kinase, domain 1"/>
    <property type="match status" value="1"/>
</dbReference>
<dbReference type="GeneID" id="19967858"/>
<evidence type="ECO:0000313" key="3">
    <source>
        <dbReference type="EMBL" id="ETN46335.1"/>
    </source>
</evidence>
<protein>
    <recommendedName>
        <fullName evidence="2">Aminoglycoside phosphotransferase domain-containing protein</fullName>
    </recommendedName>
</protein>
<evidence type="ECO:0000259" key="2">
    <source>
        <dbReference type="Pfam" id="PF01636"/>
    </source>
</evidence>
<dbReference type="SUPFAM" id="SSF56112">
    <property type="entry name" value="Protein kinase-like (PK-like)"/>
    <property type="match status" value="1"/>
</dbReference>
<evidence type="ECO:0000313" key="4">
    <source>
        <dbReference type="Proteomes" id="UP000030752"/>
    </source>
</evidence>
<dbReference type="EMBL" id="KB822711">
    <property type="protein sequence ID" value="ETN46335.1"/>
    <property type="molecule type" value="Genomic_DNA"/>
</dbReference>
<dbReference type="InterPro" id="IPR051678">
    <property type="entry name" value="AGP_Transferase"/>
</dbReference>
<dbReference type="RefSeq" id="XP_008711047.1">
    <property type="nucleotide sequence ID" value="XM_008712825.1"/>
</dbReference>
<dbReference type="PANTHER" id="PTHR21310">
    <property type="entry name" value="AMINOGLYCOSIDE PHOSPHOTRANSFERASE-RELATED-RELATED"/>
    <property type="match status" value="1"/>
</dbReference>
<feature type="region of interest" description="Disordered" evidence="1">
    <location>
        <begin position="504"/>
        <end position="535"/>
    </location>
</feature>
<dbReference type="eggNOG" id="ENOG502S3GD">
    <property type="taxonomic scope" value="Eukaryota"/>
</dbReference>
<keyword evidence="4" id="KW-1185">Reference proteome</keyword>
<dbReference type="STRING" id="1220924.W2SCI7"/>
<dbReference type="InterPro" id="IPR011009">
    <property type="entry name" value="Kinase-like_dom_sf"/>
</dbReference>
<gene>
    <name evidence="3" type="ORF">HMPREF1541_00519</name>
</gene>
<dbReference type="InParanoid" id="W2SCI7"/>
<feature type="compositionally biased region" description="Polar residues" evidence="1">
    <location>
        <begin position="12"/>
        <end position="37"/>
    </location>
</feature>
<name>W2SCI7_CYPE1</name>
<dbReference type="Proteomes" id="UP000030752">
    <property type="component" value="Unassembled WGS sequence"/>
</dbReference>
<feature type="domain" description="Aminoglycoside phosphotransferase" evidence="2">
    <location>
        <begin position="121"/>
        <end position="357"/>
    </location>
</feature>
<dbReference type="HOGENOM" id="CLU_509002_0_0_1"/>
<proteinExistence type="predicted"/>
<dbReference type="VEuPathDB" id="FungiDB:HMPREF1541_00519"/>
<dbReference type="AlphaFoldDB" id="W2SCI7"/>
<dbReference type="Pfam" id="PF01636">
    <property type="entry name" value="APH"/>
    <property type="match status" value="1"/>
</dbReference>
<evidence type="ECO:0000256" key="1">
    <source>
        <dbReference type="SAM" id="MobiDB-lite"/>
    </source>
</evidence>
<dbReference type="PANTHER" id="PTHR21310:SF51">
    <property type="entry name" value="AMINOGLYCOSIDE PHOSPHOTRANSFERASE DOMAIN-CONTAINING PROTEIN"/>
    <property type="match status" value="1"/>
</dbReference>
<dbReference type="OrthoDB" id="5412996at2759"/>
<dbReference type="InterPro" id="IPR002575">
    <property type="entry name" value="Aminoglycoside_PTrfase"/>
</dbReference>
<reference evidence="3 4" key="1">
    <citation type="submission" date="2013-03" db="EMBL/GenBank/DDBJ databases">
        <title>The Genome Sequence of Phialophora europaea CBS 101466.</title>
        <authorList>
            <consortium name="The Broad Institute Genomics Platform"/>
            <person name="Cuomo C."/>
            <person name="de Hoog S."/>
            <person name="Gorbushina A."/>
            <person name="Walker B."/>
            <person name="Young S.K."/>
            <person name="Zeng Q."/>
            <person name="Gargeya S."/>
            <person name="Fitzgerald M."/>
            <person name="Haas B."/>
            <person name="Abouelleil A."/>
            <person name="Allen A.W."/>
            <person name="Alvarado L."/>
            <person name="Arachchi H.M."/>
            <person name="Berlin A.M."/>
            <person name="Chapman S.B."/>
            <person name="Gainer-Dewar J."/>
            <person name="Goldberg J."/>
            <person name="Griggs A."/>
            <person name="Gujja S."/>
            <person name="Hansen M."/>
            <person name="Howarth C."/>
            <person name="Imamovic A."/>
            <person name="Ireland A."/>
            <person name="Larimer J."/>
            <person name="McCowan C."/>
            <person name="Murphy C."/>
            <person name="Pearson M."/>
            <person name="Poon T.W."/>
            <person name="Priest M."/>
            <person name="Roberts A."/>
            <person name="Saif S."/>
            <person name="Shea T."/>
            <person name="Sisk P."/>
            <person name="Sykes S."/>
            <person name="Wortman J."/>
            <person name="Nusbaum C."/>
            <person name="Birren B."/>
        </authorList>
    </citation>
    <scope>NUCLEOTIDE SEQUENCE [LARGE SCALE GENOMIC DNA]</scope>
    <source>
        <strain evidence="3 4">CBS 101466</strain>
    </source>
</reference>
<accession>W2SCI7</accession>
<sequence length="535" mass="59700">MYNHYRSAVDIGSNQINESNDTSAPDDTNELQGNSSEAHADEEHMTPVHGSSEGGQSTANFDVRDDKAAFKDVMQQMNTSRLNQVAVKLRIDRSQKASSRPLSLEEMLDVSYTHFTYVYGSYNLAYRIQWKDGTSWFVRIPGHGTRFGQLDIQKMNSEYQTMRYVRSHTTIPLPEVIFWTTSPDLAGVPFAIISGAEGGSLCLAWDEMPEDRRLSTLSEIAGYMAQLHKLSFDMRGMLTFDSAGDVSGVGPYIALKGNDLQDVVRGGLEMTHWRETTTYGPYDSVMAAFDEDIAAQARPGSERDACLSILKTALETMPPRLIEDKCFYLTKPDSNWQNIYVNEAGKVTSFIDWDMVGTETSVIGYARTPIFLCADWNPVNYEYDPGTDDNEEMSPEQLVGYRTHYSGAFTDAMRHCESYDPRMTNLAHVVWAIDQAIGDRYGQQCVVAKLMEIAKVPFELDHHCRDFEKGEEGAKNAIIRNAFAEAWKKGWDVPEGLGCDGTFEETAEEDGGSSESVCLSGSYDQLSDVDGLQGS</sequence>